<keyword evidence="5" id="KW-0735">Signal-anchor</keyword>
<accession>G0WBJ6</accession>
<dbReference type="InterPro" id="IPR029044">
    <property type="entry name" value="Nucleotide-diphossugar_trans"/>
</dbReference>
<comment type="subcellular location">
    <subcellularLocation>
        <location evidence="1">Membrane</location>
        <topology evidence="1">Single-pass type II membrane protein</topology>
    </subcellularLocation>
</comment>
<dbReference type="GO" id="GO:0005783">
    <property type="term" value="C:endoplasmic reticulum"/>
    <property type="evidence" value="ECO:0007669"/>
    <property type="project" value="EnsemblFungi"/>
</dbReference>
<evidence type="ECO:0000313" key="8">
    <source>
        <dbReference type="Proteomes" id="UP000000689"/>
    </source>
</evidence>
<evidence type="ECO:0000256" key="6">
    <source>
        <dbReference type="SAM" id="MobiDB-lite"/>
    </source>
</evidence>
<dbReference type="SUPFAM" id="SSF53448">
    <property type="entry name" value="Nucleotide-diphospho-sugar transferases"/>
    <property type="match status" value="1"/>
</dbReference>
<organism evidence="7 8">
    <name type="scientific">Naumovozyma dairenensis (strain ATCC 10597 / BCRC 20456 / CBS 421 / NBRC 0211 / NRRL Y-12639)</name>
    <name type="common">Saccharomyces dairenensis</name>
    <dbReference type="NCBI Taxonomy" id="1071378"/>
    <lineage>
        <taxon>Eukaryota</taxon>
        <taxon>Fungi</taxon>
        <taxon>Dikarya</taxon>
        <taxon>Ascomycota</taxon>
        <taxon>Saccharomycotina</taxon>
        <taxon>Saccharomycetes</taxon>
        <taxon>Saccharomycetales</taxon>
        <taxon>Saccharomycetaceae</taxon>
        <taxon>Naumovozyma</taxon>
    </lineage>
</organism>
<keyword evidence="4" id="KW-0808">Transferase</keyword>
<keyword evidence="3" id="KW-0328">Glycosyltransferase</keyword>
<evidence type="ECO:0000256" key="3">
    <source>
        <dbReference type="ARBA" id="ARBA00022676"/>
    </source>
</evidence>
<dbReference type="eggNOG" id="KOG4472">
    <property type="taxonomic scope" value="Eukaryota"/>
</dbReference>
<comment type="similarity">
    <text evidence="2">Belongs to the glycosyltransferase 15 family.</text>
</comment>
<dbReference type="AlphaFoldDB" id="G0WBJ6"/>
<dbReference type="GO" id="GO:0006487">
    <property type="term" value="P:protein N-linked glycosylation"/>
    <property type="evidence" value="ECO:0007669"/>
    <property type="project" value="EnsemblFungi"/>
</dbReference>
<evidence type="ECO:0000256" key="1">
    <source>
        <dbReference type="ARBA" id="ARBA00004606"/>
    </source>
</evidence>
<reference evidence="7 8" key="1">
    <citation type="journal article" date="2011" name="Proc. Natl. Acad. Sci. U.S.A.">
        <title>Evolutionary erosion of yeast sex chromosomes by mating-type switching accidents.</title>
        <authorList>
            <person name="Gordon J.L."/>
            <person name="Armisen D."/>
            <person name="Proux-Wera E."/>
            <person name="Oheigeartaigh S.S."/>
            <person name="Byrne K.P."/>
            <person name="Wolfe K.H."/>
        </authorList>
    </citation>
    <scope>NUCLEOTIDE SEQUENCE [LARGE SCALE GENOMIC DNA]</scope>
    <source>
        <strain evidence="8">ATCC 10597 / BCRC 20456 / CBS 421 / NBRC 0211 / NRRL Y-12639</strain>
    </source>
</reference>
<gene>
    <name evidence="7" type="primary">NDAI0E02990</name>
    <name evidence="7" type="ordered locus">NDAI_0E02990</name>
</gene>
<dbReference type="GO" id="GO:0016020">
    <property type="term" value="C:membrane"/>
    <property type="evidence" value="ECO:0007669"/>
    <property type="project" value="UniProtKB-SubCell"/>
</dbReference>
<dbReference type="EMBL" id="HE580271">
    <property type="protein sequence ID" value="CCD25116.1"/>
    <property type="molecule type" value="Genomic_DNA"/>
</dbReference>
<dbReference type="HOGENOM" id="CLU_024327_1_0_1"/>
<protein>
    <recommendedName>
        <fullName evidence="9">Glycosyltransferase family 15 protein</fullName>
    </recommendedName>
</protein>
<dbReference type="OMA" id="NCNCDQG"/>
<name>G0WBJ6_NAUDC</name>
<dbReference type="PANTHER" id="PTHR31121:SF8">
    <property type="entry name" value="GLYCOLIPID 2-ALPHA-MANNOSYLTRANSFERASE-RELATED"/>
    <property type="match status" value="1"/>
</dbReference>
<proteinExistence type="inferred from homology"/>
<dbReference type="Pfam" id="PF01793">
    <property type="entry name" value="Glyco_transf_15"/>
    <property type="match status" value="1"/>
</dbReference>
<dbReference type="GO" id="GO:0000031">
    <property type="term" value="F:mannosylphosphate transferase activity"/>
    <property type="evidence" value="ECO:0007669"/>
    <property type="project" value="EnsemblFungi"/>
</dbReference>
<dbReference type="OrthoDB" id="2425226at2759"/>
<dbReference type="PANTHER" id="PTHR31121">
    <property type="entry name" value="ALPHA-1,2 MANNOSYLTRANSFERASE KTR1"/>
    <property type="match status" value="1"/>
</dbReference>
<dbReference type="GeneID" id="11498694"/>
<evidence type="ECO:0000256" key="2">
    <source>
        <dbReference type="ARBA" id="ARBA00007677"/>
    </source>
</evidence>
<keyword evidence="8" id="KW-1185">Reference proteome</keyword>
<dbReference type="Proteomes" id="UP000000689">
    <property type="component" value="Chromosome 5"/>
</dbReference>
<dbReference type="RefSeq" id="XP_003670359.1">
    <property type="nucleotide sequence ID" value="XM_003670311.1"/>
</dbReference>
<dbReference type="InterPro" id="IPR002685">
    <property type="entry name" value="Glyco_trans_15"/>
</dbReference>
<dbReference type="KEGG" id="ndi:NDAI_0E02990"/>
<evidence type="ECO:0000313" key="7">
    <source>
        <dbReference type="EMBL" id="CCD25116.1"/>
    </source>
</evidence>
<feature type="region of interest" description="Disordered" evidence="6">
    <location>
        <begin position="44"/>
        <end position="65"/>
    </location>
</feature>
<evidence type="ECO:0000256" key="4">
    <source>
        <dbReference type="ARBA" id="ARBA00022679"/>
    </source>
</evidence>
<dbReference type="Gene3D" id="3.90.550.10">
    <property type="entry name" value="Spore Coat Polysaccharide Biosynthesis Protein SpsA, Chain A"/>
    <property type="match status" value="1"/>
</dbReference>
<dbReference type="GO" id="GO:0006493">
    <property type="term" value="P:protein O-linked glycosylation"/>
    <property type="evidence" value="ECO:0007669"/>
    <property type="project" value="TreeGrafter"/>
</dbReference>
<dbReference type="GO" id="GO:0006888">
    <property type="term" value="P:endoplasmic reticulum to Golgi vesicle-mediated transport"/>
    <property type="evidence" value="ECO:0007669"/>
    <property type="project" value="EnsemblFungi"/>
</dbReference>
<evidence type="ECO:0008006" key="9">
    <source>
        <dbReference type="Google" id="ProtNLM"/>
    </source>
</evidence>
<dbReference type="GO" id="GO:0000032">
    <property type="term" value="P:cell wall mannoprotein biosynthetic process"/>
    <property type="evidence" value="ECO:0007669"/>
    <property type="project" value="TreeGrafter"/>
</dbReference>
<dbReference type="GO" id="GO:0031505">
    <property type="term" value="P:fungal-type cell wall organization"/>
    <property type="evidence" value="ECO:0007669"/>
    <property type="project" value="EnsemblFungi"/>
</dbReference>
<dbReference type="GO" id="GO:0005794">
    <property type="term" value="C:Golgi apparatus"/>
    <property type="evidence" value="ECO:0007669"/>
    <property type="project" value="TreeGrafter"/>
</dbReference>
<evidence type="ECO:0000256" key="5">
    <source>
        <dbReference type="ARBA" id="ARBA00022968"/>
    </source>
</evidence>
<keyword evidence="5" id="KW-0812">Transmembrane</keyword>
<dbReference type="GO" id="GO:0000026">
    <property type="term" value="F:alpha-1,2-mannosyltransferase activity"/>
    <property type="evidence" value="ECO:0007669"/>
    <property type="project" value="TreeGrafter"/>
</dbReference>
<sequence length="519" mass="61134">MSKKKLFISKRHLRYSVLLGIILTILLMTLRSPDNDTEVTSRALKLTQQQSQRESRPGSGSGKSFFSFDEIPSLNKNEGGFMGTGNTNELDSTLNFDLNDDDLSFDKIPKYDEFGELIDYSKYIPKLANYTNATLSQFTAKELIRFKQDYDNEQENLKMKTREEKRAKFIKSQTERYGGPDTLMSAMVPSWANVGDRPKACLFAYIEDDDHDGIMKSINEMEDMFNRQFNYPWVFLTRYGISEEFKQDINDTLRVDFQIGQIDEKDWNGYPSFIDDIKAEEAKIKMAGLEFGDSLEFRLKNRYFAGLFWKHALFKDFDWYWRVEPNMELRCEIDYDVFRWLQDKQKSFGFSISKKENKDTLPGLWDEVKKFKDENKKLIHDKNFMRFVSDDDGNSFNQCSFWSNFEVANLNFFRSSAFNKFFESLDNNGGFFYERWATDPLHTIAVSLLVSRDTFVIFFLDFGFYSEPYENCPLDDIKWRESKCKCDQGNDFTFMGGSCTKKFYEVMEWPKPDGWNKRT</sequence>